<feature type="transmembrane region" description="Helical" evidence="1">
    <location>
        <begin position="6"/>
        <end position="25"/>
    </location>
</feature>
<keyword evidence="1" id="KW-0472">Membrane</keyword>
<reference evidence="2" key="1">
    <citation type="journal article" date="2015" name="Nature">
        <title>Complex archaea that bridge the gap between prokaryotes and eukaryotes.</title>
        <authorList>
            <person name="Spang A."/>
            <person name="Saw J.H."/>
            <person name="Jorgensen S.L."/>
            <person name="Zaremba-Niedzwiedzka K."/>
            <person name="Martijn J."/>
            <person name="Lind A.E."/>
            <person name="van Eijk R."/>
            <person name="Schleper C."/>
            <person name="Guy L."/>
            <person name="Ettema T.J."/>
        </authorList>
    </citation>
    <scope>NUCLEOTIDE SEQUENCE</scope>
</reference>
<evidence type="ECO:0000313" key="2">
    <source>
        <dbReference type="EMBL" id="KKK85255.1"/>
    </source>
</evidence>
<gene>
    <name evidence="2" type="ORF">LCGC14_2775100</name>
</gene>
<organism evidence="2">
    <name type="scientific">marine sediment metagenome</name>
    <dbReference type="NCBI Taxonomy" id="412755"/>
    <lineage>
        <taxon>unclassified sequences</taxon>
        <taxon>metagenomes</taxon>
        <taxon>ecological metagenomes</taxon>
    </lineage>
</organism>
<protein>
    <submittedName>
        <fullName evidence="2">Uncharacterized protein</fullName>
    </submittedName>
</protein>
<proteinExistence type="predicted"/>
<keyword evidence="1" id="KW-1133">Transmembrane helix</keyword>
<keyword evidence="1" id="KW-0812">Transmembrane</keyword>
<evidence type="ECO:0000256" key="1">
    <source>
        <dbReference type="SAM" id="Phobius"/>
    </source>
</evidence>
<sequence length="32" mass="3798">DLGSTADVVIFIVLPLICIILYFVWRNYKKKR</sequence>
<feature type="non-terminal residue" evidence="2">
    <location>
        <position position="1"/>
    </location>
</feature>
<accession>A0A0F8ZGW6</accession>
<dbReference type="AlphaFoldDB" id="A0A0F8ZGW6"/>
<name>A0A0F8ZGW6_9ZZZZ</name>
<comment type="caution">
    <text evidence="2">The sequence shown here is derived from an EMBL/GenBank/DDBJ whole genome shotgun (WGS) entry which is preliminary data.</text>
</comment>
<dbReference type="EMBL" id="LAZR01051393">
    <property type="protein sequence ID" value="KKK85255.1"/>
    <property type="molecule type" value="Genomic_DNA"/>
</dbReference>